<evidence type="ECO:0000256" key="1">
    <source>
        <dbReference type="SAM" id="MobiDB-lite"/>
    </source>
</evidence>
<accession>A0ABR3TZH0</accession>
<feature type="region of interest" description="Disordered" evidence="1">
    <location>
        <begin position="40"/>
        <end position="75"/>
    </location>
</feature>
<dbReference type="Proteomes" id="UP001521184">
    <property type="component" value="Unassembled WGS sequence"/>
</dbReference>
<evidence type="ECO:0000313" key="3">
    <source>
        <dbReference type="Proteomes" id="UP001521184"/>
    </source>
</evidence>
<keyword evidence="3" id="KW-1185">Reference proteome</keyword>
<sequence>MGLVKGLPRPSPYDPDMCLDCARACLAALQQDYESVRQKLLKGSDLESSSKNPHPKERVKRRSLPSMEEFTQRRKQQDECRKMLKLLAKDIRTATCRVVNADLAAEAREESREWVERELRDAFDGEATGGEAGAAWRAELEKLFARAAGAKAPAEYDQPSAASAFEREVACPMGPHSSVQRQTYLDVAPYAGGPKDGAARAVKSTRKVSFAPDVFDELDPDPDSEQPKRRDRIAYFNRMHPAYRPGAHAGKAYCDTSGWLQDPDDYGADTQVEDPKYRPVRTLGWFAEPSTYATPMVILTNELGESQTLVRATLPEEEPIPFVTVVDPEVHILRLVTSTLIQKTVDRFLTRPKPRARSEMVFQQHYFYDDIGMERNLFWVRGDLWIKTSYTRRIGGKKATLDIYSEPWYDCVEYAKRQKALRVICEWVKKWKTERTSSIEGMQAKSTVSV</sequence>
<proteinExistence type="predicted"/>
<protein>
    <submittedName>
        <fullName evidence="2">Uncharacterized protein</fullName>
    </submittedName>
</protein>
<gene>
    <name evidence="2" type="ORF">SLS58_002306</name>
</gene>
<organism evidence="2 3">
    <name type="scientific">Diplodia intermedia</name>
    <dbReference type="NCBI Taxonomy" id="856260"/>
    <lineage>
        <taxon>Eukaryota</taxon>
        <taxon>Fungi</taxon>
        <taxon>Dikarya</taxon>
        <taxon>Ascomycota</taxon>
        <taxon>Pezizomycotina</taxon>
        <taxon>Dothideomycetes</taxon>
        <taxon>Dothideomycetes incertae sedis</taxon>
        <taxon>Botryosphaeriales</taxon>
        <taxon>Botryosphaeriaceae</taxon>
        <taxon>Diplodia</taxon>
    </lineage>
</organism>
<name>A0ABR3TZH0_9PEZI</name>
<comment type="caution">
    <text evidence="2">The sequence shown here is derived from an EMBL/GenBank/DDBJ whole genome shotgun (WGS) entry which is preliminary data.</text>
</comment>
<reference evidence="2 3" key="1">
    <citation type="journal article" date="2023" name="Plant Dis.">
        <title>First Report of Diplodia intermedia Causing Canker and Dieback Diseases on Apple Trees in Canada.</title>
        <authorList>
            <person name="Ellouze W."/>
            <person name="Ilyukhin E."/>
            <person name="Sulman M."/>
            <person name="Ali S."/>
        </authorList>
    </citation>
    <scope>NUCLEOTIDE SEQUENCE [LARGE SCALE GENOMIC DNA]</scope>
    <source>
        <strain evidence="2 3">M45-28</strain>
    </source>
</reference>
<evidence type="ECO:0000313" key="2">
    <source>
        <dbReference type="EMBL" id="KAL1647982.1"/>
    </source>
</evidence>
<dbReference type="EMBL" id="JAKEKT020000010">
    <property type="protein sequence ID" value="KAL1647982.1"/>
    <property type="molecule type" value="Genomic_DNA"/>
</dbReference>